<accession>A0A1G7ARP7</accession>
<organism evidence="2 3">
    <name type="scientific">Psychrobacter pacificensis</name>
    <dbReference type="NCBI Taxonomy" id="112002"/>
    <lineage>
        <taxon>Bacteria</taxon>
        <taxon>Pseudomonadati</taxon>
        <taxon>Pseudomonadota</taxon>
        <taxon>Gammaproteobacteria</taxon>
        <taxon>Moraxellales</taxon>
        <taxon>Moraxellaceae</taxon>
        <taxon>Psychrobacter</taxon>
    </lineage>
</organism>
<dbReference type="GO" id="GO:0030430">
    <property type="term" value="C:host cell cytoplasm"/>
    <property type="evidence" value="ECO:0007669"/>
    <property type="project" value="InterPro"/>
</dbReference>
<protein>
    <submittedName>
        <fullName evidence="1 2">Phage minor tail protein L</fullName>
    </submittedName>
</protein>
<reference evidence="1" key="1">
    <citation type="journal article" date="2014" name="Int. J. Syst. Evol. Microbiol.">
        <title>Complete genome of a new Firmicutes species belonging to the dominant human colonic microbiota ('Ruminococcus bicirculans') reveals two chromosomes and a selective capacity to utilize plant glucans.</title>
        <authorList>
            <consortium name="NISC Comparative Sequencing Program"/>
            <person name="Wegmann U."/>
            <person name="Louis P."/>
            <person name="Goesmann A."/>
            <person name="Henrissat B."/>
            <person name="Duncan S.H."/>
            <person name="Flint H.J."/>
        </authorList>
    </citation>
    <scope>NUCLEOTIDE SEQUENCE</scope>
    <source>
        <strain evidence="1">NBRC 103191</strain>
    </source>
</reference>
<dbReference type="Pfam" id="PF05100">
    <property type="entry name" value="Phage_tail_L"/>
    <property type="match status" value="1"/>
</dbReference>
<sequence>MLTSDLQKLSASGLVTLYELDATALGAGVMRWHGHVNREDWEYLFKFANKAEFADSTYRVTSTGKEPIVRRDIIWAGQTYTPVAIQTDGLEMRGDGTPSAPSLVIGNNIDGINGAVTALCAFYSDFVGAQLRVIHVLAKHLDATNFSAGNPSADAQQYTDQYWTVNQKKHESLNEQDSSVAFELSTPLTAQRKMIPSRTITKYCDWAVKGKYRGESCGYTGAAMFTEDGTPTDDPAQDKCGGRLSDCKLRFGEHEPLSFGGFPAASMLGR</sequence>
<evidence type="ECO:0000313" key="3">
    <source>
        <dbReference type="Proteomes" id="UP000198501"/>
    </source>
</evidence>
<dbReference type="EMBL" id="FNAL01000035">
    <property type="protein sequence ID" value="SDE17370.1"/>
    <property type="molecule type" value="Genomic_DNA"/>
</dbReference>
<keyword evidence="4" id="KW-1185">Reference proteome</keyword>
<evidence type="ECO:0000313" key="2">
    <source>
        <dbReference type="EMBL" id="SDE17370.1"/>
    </source>
</evidence>
<evidence type="ECO:0000313" key="4">
    <source>
        <dbReference type="Proteomes" id="UP001156645"/>
    </source>
</evidence>
<dbReference type="GO" id="GO:0046718">
    <property type="term" value="P:symbiont entry into host cell"/>
    <property type="evidence" value="ECO:0007669"/>
    <property type="project" value="InterPro"/>
</dbReference>
<dbReference type="Proteomes" id="UP000198501">
    <property type="component" value="Unassembled WGS sequence"/>
</dbReference>
<dbReference type="EMBL" id="BSOK01000020">
    <property type="protein sequence ID" value="GLR29012.1"/>
    <property type="molecule type" value="Genomic_DNA"/>
</dbReference>
<proteinExistence type="predicted"/>
<evidence type="ECO:0000313" key="1">
    <source>
        <dbReference type="EMBL" id="GLR29012.1"/>
    </source>
</evidence>
<name>A0A1G7ARP7_9GAMM</name>
<reference evidence="1" key="4">
    <citation type="submission" date="2023-01" db="EMBL/GenBank/DDBJ databases">
        <title>Draft genome sequence of Psychrobacter pacificensis strain NBRC 103191.</title>
        <authorList>
            <person name="Sun Q."/>
            <person name="Mori K."/>
        </authorList>
    </citation>
    <scope>NUCLEOTIDE SEQUENCE</scope>
    <source>
        <strain evidence="1">NBRC 103191</strain>
    </source>
</reference>
<reference evidence="2 3" key="2">
    <citation type="submission" date="2016-10" db="EMBL/GenBank/DDBJ databases">
        <authorList>
            <person name="de Groot N.N."/>
        </authorList>
    </citation>
    <scope>NUCLEOTIDE SEQUENCE [LARGE SCALE GENOMIC DNA]</scope>
    <source>
        <strain evidence="2 3">DSM 23406</strain>
    </source>
</reference>
<dbReference type="Proteomes" id="UP001156645">
    <property type="component" value="Unassembled WGS sequence"/>
</dbReference>
<dbReference type="NCBIfam" id="TIGR01600">
    <property type="entry name" value="phage_tail_L"/>
    <property type="match status" value="1"/>
</dbReference>
<dbReference type="GO" id="GO:0051536">
    <property type="term" value="F:iron-sulfur cluster binding"/>
    <property type="evidence" value="ECO:0007669"/>
    <property type="project" value="InterPro"/>
</dbReference>
<dbReference type="AlphaFoldDB" id="A0A1G7ARP7"/>
<gene>
    <name evidence="1" type="primary">L</name>
    <name evidence="1" type="ORF">GCM10007915_12500</name>
    <name evidence="2" type="ORF">SAMN05660405_02575</name>
</gene>
<dbReference type="RefSeq" id="WP_093071370.1">
    <property type="nucleotide sequence ID" value="NZ_BSOK01000020.1"/>
</dbReference>
<reference evidence="4" key="3">
    <citation type="journal article" date="2019" name="Int. J. Syst. Evol. Microbiol.">
        <title>The Global Catalogue of Microorganisms (GCM) 10K type strain sequencing project: providing services to taxonomists for standard genome sequencing and annotation.</title>
        <authorList>
            <consortium name="The Broad Institute Genomics Platform"/>
            <consortium name="The Broad Institute Genome Sequencing Center for Infectious Disease"/>
            <person name="Wu L."/>
            <person name="Ma J."/>
        </authorList>
    </citation>
    <scope>NUCLEOTIDE SEQUENCE [LARGE SCALE GENOMIC DNA]</scope>
    <source>
        <strain evidence="4">NBRC 103191</strain>
    </source>
</reference>
<dbReference type="InterPro" id="IPR006487">
    <property type="entry name" value="Phage_lambda_L"/>
</dbReference>